<organism evidence="2 3">
    <name type="scientific">Sandaracinus amylolyticus</name>
    <dbReference type="NCBI Taxonomy" id="927083"/>
    <lineage>
        <taxon>Bacteria</taxon>
        <taxon>Pseudomonadati</taxon>
        <taxon>Myxococcota</taxon>
        <taxon>Polyangia</taxon>
        <taxon>Polyangiales</taxon>
        <taxon>Sandaracinaceae</taxon>
        <taxon>Sandaracinus</taxon>
    </lineage>
</organism>
<sequence>MSVAEEHESRSEERESLWNLVVPPATWAAHFLASYITAAIWCAKVVGRAGSLSSARTAIFVYTAVALIVLVVLGARGYRRHATGAPPHGARRHHDEDTAESRHRFLGLATFLLSALGVVAVTYAAIAALVVGTCR</sequence>
<feature type="transmembrane region" description="Helical" evidence="1">
    <location>
        <begin position="59"/>
        <end position="78"/>
    </location>
</feature>
<dbReference type="AlphaFoldDB" id="A0A0F6YGJ0"/>
<gene>
    <name evidence="2" type="ORF">DB32_001162</name>
</gene>
<reference evidence="2 3" key="1">
    <citation type="submission" date="2015-03" db="EMBL/GenBank/DDBJ databases">
        <title>Genome assembly of Sandaracinus amylolyticus DSM 53668.</title>
        <authorList>
            <person name="Sharma G."/>
            <person name="Subramanian S."/>
        </authorList>
    </citation>
    <scope>NUCLEOTIDE SEQUENCE [LARGE SCALE GENOMIC DNA]</scope>
    <source>
        <strain evidence="2 3">DSM 53668</strain>
    </source>
</reference>
<dbReference type="RefSeq" id="WP_053231411.1">
    <property type="nucleotide sequence ID" value="NZ_CP011125.1"/>
</dbReference>
<keyword evidence="3" id="KW-1185">Reference proteome</keyword>
<feature type="transmembrane region" description="Helical" evidence="1">
    <location>
        <begin position="27"/>
        <end position="47"/>
    </location>
</feature>
<dbReference type="Proteomes" id="UP000034883">
    <property type="component" value="Chromosome"/>
</dbReference>
<protein>
    <submittedName>
        <fullName evidence="2">Uncharacterized protein</fullName>
    </submittedName>
</protein>
<dbReference type="KEGG" id="samy:DB32_001162"/>
<feature type="transmembrane region" description="Helical" evidence="1">
    <location>
        <begin position="105"/>
        <end position="131"/>
    </location>
</feature>
<evidence type="ECO:0000313" key="3">
    <source>
        <dbReference type="Proteomes" id="UP000034883"/>
    </source>
</evidence>
<keyword evidence="1" id="KW-0812">Transmembrane</keyword>
<proteinExistence type="predicted"/>
<dbReference type="EMBL" id="CP011125">
    <property type="protein sequence ID" value="AKF04013.1"/>
    <property type="molecule type" value="Genomic_DNA"/>
</dbReference>
<accession>A0A0F6YGJ0</accession>
<keyword evidence="1" id="KW-1133">Transmembrane helix</keyword>
<evidence type="ECO:0000256" key="1">
    <source>
        <dbReference type="SAM" id="Phobius"/>
    </source>
</evidence>
<keyword evidence="1" id="KW-0472">Membrane</keyword>
<dbReference type="STRING" id="927083.DB32_001162"/>
<evidence type="ECO:0000313" key="2">
    <source>
        <dbReference type="EMBL" id="AKF04013.1"/>
    </source>
</evidence>
<name>A0A0F6YGJ0_9BACT</name>